<keyword evidence="5" id="KW-0460">Magnesium</keyword>
<gene>
    <name evidence="11" type="ORF">UFOPK3733_01189</name>
</gene>
<dbReference type="InterPro" id="IPR005843">
    <property type="entry name" value="A-D-PHexomutase_C"/>
</dbReference>
<dbReference type="Pfam" id="PF00408">
    <property type="entry name" value="PGM_PMM_IV"/>
    <property type="match status" value="1"/>
</dbReference>
<dbReference type="GO" id="GO:0004615">
    <property type="term" value="F:phosphomannomutase activity"/>
    <property type="evidence" value="ECO:0007669"/>
    <property type="project" value="TreeGrafter"/>
</dbReference>
<dbReference type="InterPro" id="IPR036900">
    <property type="entry name" value="A-D-PHexomutase_C_sf"/>
</dbReference>
<comment type="similarity">
    <text evidence="2">Belongs to the phosphohexose mutase family.</text>
</comment>
<dbReference type="Gene3D" id="3.30.310.50">
    <property type="entry name" value="Alpha-D-phosphohexomutase, C-terminal domain"/>
    <property type="match status" value="1"/>
</dbReference>
<evidence type="ECO:0000259" key="7">
    <source>
        <dbReference type="Pfam" id="PF00408"/>
    </source>
</evidence>
<dbReference type="Pfam" id="PF02880">
    <property type="entry name" value="PGM_PMM_III"/>
    <property type="match status" value="1"/>
</dbReference>
<dbReference type="InterPro" id="IPR005845">
    <property type="entry name" value="A-D-PHexomutase_a/b/a-II"/>
</dbReference>
<sequence length="455" mass="46823">MGLRFGTDGVRGAAAELSDAFVFALGEAAARTLGSSFVVGRDTRESGPRIERALVAGLERGGAVVSVLGVAPTPAVAWLAARDTICGAVISASHNPWSDNGIKFFGAGGRKLSDEVEAELETELETLLDELLASVVVESGEEDHDVAVTPDLAPDPVFDAASALRDWTEALLAAVSVPLDGLHVVIDCANGAQSAIAAGVISAAGARVEVLHASPDGRNINADCGSTHPEDLQAAVVASGADLGLAFDGDADRLLAVDEHGVVVDGDHLLALFAADLHARRDLRGDLVVVTVMTNLGFRIAMEELGIEVVETAVGDRYVLEALARTGGSLGGEQSGHIVFADHATTGDGLLSGLQLLALLHRSGRPFSELVAQSMTQLPQVLQNVAVAHRRSDIAEVLAGPIAAEQSLLGASGRILLRPSGTEPLIRVMVEAATEAIALEVAGRLAAAVEEVCSA</sequence>
<dbReference type="PANTHER" id="PTHR42946:SF1">
    <property type="entry name" value="PHOSPHOGLUCOMUTASE (ALPHA-D-GLUCOSE-1,6-BISPHOSPHATE-DEPENDENT)"/>
    <property type="match status" value="1"/>
</dbReference>
<proteinExistence type="inferred from homology"/>
<dbReference type="SUPFAM" id="SSF55957">
    <property type="entry name" value="Phosphoglucomutase, C-terminal domain"/>
    <property type="match status" value="1"/>
</dbReference>
<dbReference type="GO" id="GO:0005975">
    <property type="term" value="P:carbohydrate metabolic process"/>
    <property type="evidence" value="ECO:0007669"/>
    <property type="project" value="InterPro"/>
</dbReference>
<dbReference type="InterPro" id="IPR016055">
    <property type="entry name" value="A-D-PHexomutase_a/b/a-I/II/III"/>
</dbReference>
<evidence type="ECO:0000256" key="6">
    <source>
        <dbReference type="ARBA" id="ARBA00023235"/>
    </source>
</evidence>
<dbReference type="InterPro" id="IPR050060">
    <property type="entry name" value="Phosphoglucosamine_mutase"/>
</dbReference>
<feature type="domain" description="Alpha-D-phosphohexomutase alpha/beta/alpha" evidence="9">
    <location>
        <begin position="167"/>
        <end position="261"/>
    </location>
</feature>
<dbReference type="GO" id="GO:0000287">
    <property type="term" value="F:magnesium ion binding"/>
    <property type="evidence" value="ECO:0007669"/>
    <property type="project" value="InterPro"/>
</dbReference>
<dbReference type="InterPro" id="IPR006352">
    <property type="entry name" value="GlmM_bact"/>
</dbReference>
<protein>
    <submittedName>
        <fullName evidence="11">Unannotated protein</fullName>
    </submittedName>
</protein>
<keyword evidence="3" id="KW-0597">Phosphoprotein</keyword>
<feature type="domain" description="Alpha-D-phosphohexomutase alpha/beta/alpha" evidence="8">
    <location>
        <begin position="4"/>
        <end position="126"/>
    </location>
</feature>
<dbReference type="HAMAP" id="MF_01554_B">
    <property type="entry name" value="GlmM_B"/>
    <property type="match status" value="1"/>
</dbReference>
<dbReference type="GO" id="GO:0008966">
    <property type="term" value="F:phosphoglucosamine mutase activity"/>
    <property type="evidence" value="ECO:0007669"/>
    <property type="project" value="InterPro"/>
</dbReference>
<evidence type="ECO:0000259" key="10">
    <source>
        <dbReference type="Pfam" id="PF02880"/>
    </source>
</evidence>
<comment type="cofactor">
    <cofactor evidence="1">
        <name>Mg(2+)</name>
        <dbReference type="ChEBI" id="CHEBI:18420"/>
    </cofactor>
</comment>
<dbReference type="PRINTS" id="PR00509">
    <property type="entry name" value="PGMPMM"/>
</dbReference>
<dbReference type="GO" id="GO:0009252">
    <property type="term" value="P:peptidoglycan biosynthetic process"/>
    <property type="evidence" value="ECO:0007669"/>
    <property type="project" value="TreeGrafter"/>
</dbReference>
<dbReference type="FunFam" id="3.40.120.10:FF:000002">
    <property type="entry name" value="Phosphoglucosamine mutase"/>
    <property type="match status" value="1"/>
</dbReference>
<evidence type="ECO:0000256" key="4">
    <source>
        <dbReference type="ARBA" id="ARBA00022723"/>
    </source>
</evidence>
<name>A0A6J7J8D7_9ZZZZ</name>
<feature type="domain" description="Alpha-D-phosphohexomutase alpha/beta/alpha" evidence="10">
    <location>
        <begin position="265"/>
        <end position="377"/>
    </location>
</feature>
<evidence type="ECO:0000259" key="9">
    <source>
        <dbReference type="Pfam" id="PF02879"/>
    </source>
</evidence>
<feature type="domain" description="Alpha-D-phosphohexomutase C-terminal" evidence="7">
    <location>
        <begin position="401"/>
        <end position="447"/>
    </location>
</feature>
<keyword evidence="6" id="KW-0413">Isomerase</keyword>
<evidence type="ECO:0000256" key="1">
    <source>
        <dbReference type="ARBA" id="ARBA00001946"/>
    </source>
</evidence>
<dbReference type="GO" id="GO:0005829">
    <property type="term" value="C:cytosol"/>
    <property type="evidence" value="ECO:0007669"/>
    <property type="project" value="TreeGrafter"/>
</dbReference>
<keyword evidence="4" id="KW-0479">Metal-binding</keyword>
<evidence type="ECO:0000256" key="3">
    <source>
        <dbReference type="ARBA" id="ARBA00022553"/>
    </source>
</evidence>
<dbReference type="SUPFAM" id="SSF53738">
    <property type="entry name" value="Phosphoglucomutase, first 3 domains"/>
    <property type="match status" value="3"/>
</dbReference>
<dbReference type="EMBL" id="CAFBNC010000056">
    <property type="protein sequence ID" value="CAB4939369.1"/>
    <property type="molecule type" value="Genomic_DNA"/>
</dbReference>
<dbReference type="AlphaFoldDB" id="A0A6J7J8D7"/>
<dbReference type="Pfam" id="PF02879">
    <property type="entry name" value="PGM_PMM_II"/>
    <property type="match status" value="1"/>
</dbReference>
<dbReference type="Gene3D" id="3.40.120.10">
    <property type="entry name" value="Alpha-D-Glucose-1,6-Bisphosphate, subunit A, domain 3"/>
    <property type="match status" value="3"/>
</dbReference>
<dbReference type="NCBIfam" id="TIGR01455">
    <property type="entry name" value="glmM"/>
    <property type="match status" value="1"/>
</dbReference>
<dbReference type="GO" id="GO:0006048">
    <property type="term" value="P:UDP-N-acetylglucosamine biosynthetic process"/>
    <property type="evidence" value="ECO:0007669"/>
    <property type="project" value="TreeGrafter"/>
</dbReference>
<evidence type="ECO:0000259" key="8">
    <source>
        <dbReference type="Pfam" id="PF02878"/>
    </source>
</evidence>
<dbReference type="PANTHER" id="PTHR42946">
    <property type="entry name" value="PHOSPHOHEXOSE MUTASE"/>
    <property type="match status" value="1"/>
</dbReference>
<evidence type="ECO:0000256" key="2">
    <source>
        <dbReference type="ARBA" id="ARBA00010231"/>
    </source>
</evidence>
<dbReference type="InterPro" id="IPR005841">
    <property type="entry name" value="Alpha-D-phosphohexomutase_SF"/>
</dbReference>
<dbReference type="Pfam" id="PF02878">
    <property type="entry name" value="PGM_PMM_I"/>
    <property type="match status" value="1"/>
</dbReference>
<evidence type="ECO:0000313" key="11">
    <source>
        <dbReference type="EMBL" id="CAB4939369.1"/>
    </source>
</evidence>
<evidence type="ECO:0000256" key="5">
    <source>
        <dbReference type="ARBA" id="ARBA00022842"/>
    </source>
</evidence>
<organism evidence="11">
    <name type="scientific">freshwater metagenome</name>
    <dbReference type="NCBI Taxonomy" id="449393"/>
    <lineage>
        <taxon>unclassified sequences</taxon>
        <taxon>metagenomes</taxon>
        <taxon>ecological metagenomes</taxon>
    </lineage>
</organism>
<accession>A0A6J7J8D7</accession>
<dbReference type="InterPro" id="IPR005844">
    <property type="entry name" value="A-D-PHexomutase_a/b/a-I"/>
</dbReference>
<dbReference type="InterPro" id="IPR005846">
    <property type="entry name" value="A-D-PHexomutase_a/b/a-III"/>
</dbReference>
<reference evidence="11" key="1">
    <citation type="submission" date="2020-05" db="EMBL/GenBank/DDBJ databases">
        <authorList>
            <person name="Chiriac C."/>
            <person name="Salcher M."/>
            <person name="Ghai R."/>
            <person name="Kavagutti S V."/>
        </authorList>
    </citation>
    <scope>NUCLEOTIDE SEQUENCE</scope>
</reference>